<dbReference type="Gene3D" id="2.60.40.10">
    <property type="entry name" value="Immunoglobulins"/>
    <property type="match status" value="2"/>
</dbReference>
<dbReference type="InterPro" id="IPR003961">
    <property type="entry name" value="FN3_dom"/>
</dbReference>
<reference evidence="2" key="1">
    <citation type="submission" date="2020-08" db="EMBL/GenBank/DDBJ databases">
        <title>Multicomponent nature underlies the extraordinary mechanical properties of spider dragline silk.</title>
        <authorList>
            <person name="Kono N."/>
            <person name="Nakamura H."/>
            <person name="Mori M."/>
            <person name="Yoshida Y."/>
            <person name="Ohtoshi R."/>
            <person name="Malay A.D."/>
            <person name="Moran D.A.P."/>
            <person name="Tomita M."/>
            <person name="Numata K."/>
            <person name="Arakawa K."/>
        </authorList>
    </citation>
    <scope>NUCLEOTIDE SEQUENCE</scope>
</reference>
<dbReference type="SUPFAM" id="SSF49265">
    <property type="entry name" value="Fibronectin type III"/>
    <property type="match status" value="1"/>
</dbReference>
<evidence type="ECO:0000259" key="1">
    <source>
        <dbReference type="PROSITE" id="PS50853"/>
    </source>
</evidence>
<comment type="caution">
    <text evidence="2">The sequence shown here is derived from an EMBL/GenBank/DDBJ whole genome shotgun (WGS) entry which is preliminary data.</text>
</comment>
<proteinExistence type="predicted"/>
<dbReference type="Pfam" id="PF00041">
    <property type="entry name" value="fn3"/>
    <property type="match status" value="1"/>
</dbReference>
<dbReference type="InterPro" id="IPR013783">
    <property type="entry name" value="Ig-like_fold"/>
</dbReference>
<sequence>KNPSSDAKQVTIPPSETTWSINGLIPNTRYSVRISAVNALGESESSNPVEVATEEEAPGGPPLAVKVLPLSSTAIKVLWEVRV</sequence>
<accession>A0A8X6MT14</accession>
<organism evidence="2 3">
    <name type="scientific">Nephila pilipes</name>
    <name type="common">Giant wood spider</name>
    <name type="synonym">Nephila maculata</name>
    <dbReference type="NCBI Taxonomy" id="299642"/>
    <lineage>
        <taxon>Eukaryota</taxon>
        <taxon>Metazoa</taxon>
        <taxon>Ecdysozoa</taxon>
        <taxon>Arthropoda</taxon>
        <taxon>Chelicerata</taxon>
        <taxon>Arachnida</taxon>
        <taxon>Araneae</taxon>
        <taxon>Araneomorphae</taxon>
        <taxon>Entelegynae</taxon>
        <taxon>Araneoidea</taxon>
        <taxon>Nephilidae</taxon>
        <taxon>Nephila</taxon>
    </lineage>
</organism>
<dbReference type="OrthoDB" id="152385at2759"/>
<dbReference type="EMBL" id="BMAW01001937">
    <property type="protein sequence ID" value="GFS76334.1"/>
    <property type="molecule type" value="Genomic_DNA"/>
</dbReference>
<name>A0A8X6MT14_NEPPI</name>
<dbReference type="AlphaFoldDB" id="A0A8X6MT14"/>
<dbReference type="CDD" id="cd00063">
    <property type="entry name" value="FN3"/>
    <property type="match status" value="1"/>
</dbReference>
<dbReference type="InterPro" id="IPR036116">
    <property type="entry name" value="FN3_sf"/>
</dbReference>
<evidence type="ECO:0000313" key="3">
    <source>
        <dbReference type="Proteomes" id="UP000887013"/>
    </source>
</evidence>
<dbReference type="Proteomes" id="UP000887013">
    <property type="component" value="Unassembled WGS sequence"/>
</dbReference>
<feature type="non-terminal residue" evidence="2">
    <location>
        <position position="1"/>
    </location>
</feature>
<feature type="domain" description="Fibronectin type-III" evidence="1">
    <location>
        <begin position="1"/>
        <end position="56"/>
    </location>
</feature>
<evidence type="ECO:0000313" key="2">
    <source>
        <dbReference type="EMBL" id="GFS76334.1"/>
    </source>
</evidence>
<protein>
    <submittedName>
        <fullName evidence="2">Down syndrome cell adhesion molecule-like protein 1</fullName>
    </submittedName>
</protein>
<keyword evidence="3" id="KW-1185">Reference proteome</keyword>
<gene>
    <name evidence="2" type="primary">NCL1_19537</name>
    <name evidence="2" type="ORF">NPIL_142841</name>
</gene>
<dbReference type="PROSITE" id="PS50853">
    <property type="entry name" value="FN3"/>
    <property type="match status" value="1"/>
</dbReference>